<dbReference type="EMBL" id="JAULSC010000006">
    <property type="protein sequence ID" value="MDO3395785.1"/>
    <property type="molecule type" value="Genomic_DNA"/>
</dbReference>
<dbReference type="PANTHER" id="PTHR21047">
    <property type="entry name" value="DTDP-6-DEOXY-D-GLUCOSE-3,5 EPIMERASE"/>
    <property type="match status" value="1"/>
</dbReference>
<evidence type="ECO:0000256" key="1">
    <source>
        <dbReference type="ARBA" id="ARBA00010154"/>
    </source>
</evidence>
<dbReference type="RefSeq" id="WP_302707330.1">
    <property type="nucleotide sequence ID" value="NZ_JAULSC010000006.1"/>
</dbReference>
<dbReference type="Pfam" id="PF00908">
    <property type="entry name" value="dTDP_sugar_isom"/>
    <property type="match status" value="1"/>
</dbReference>
<evidence type="ECO:0000313" key="3">
    <source>
        <dbReference type="EMBL" id="MDO3395785.1"/>
    </source>
</evidence>
<organism evidence="3 4">
    <name type="scientific">Nocardioides cremeus</name>
    <dbReference type="NCBI Taxonomy" id="3058044"/>
    <lineage>
        <taxon>Bacteria</taxon>
        <taxon>Bacillati</taxon>
        <taxon>Actinomycetota</taxon>
        <taxon>Actinomycetes</taxon>
        <taxon>Propionibacteriales</taxon>
        <taxon>Nocardioidaceae</taxon>
        <taxon>Nocardioides</taxon>
    </lineage>
</organism>
<dbReference type="SUPFAM" id="SSF51182">
    <property type="entry name" value="RmlC-like cupins"/>
    <property type="match status" value="1"/>
</dbReference>
<dbReference type="PANTHER" id="PTHR21047:SF2">
    <property type="entry name" value="THYMIDINE DIPHOSPHO-4-KETO-RHAMNOSE 3,5-EPIMERASE"/>
    <property type="match status" value="1"/>
</dbReference>
<dbReference type="EC" id="5.1.3.13" evidence="2"/>
<dbReference type="CDD" id="cd00438">
    <property type="entry name" value="cupin_RmlC"/>
    <property type="match status" value="1"/>
</dbReference>
<comment type="pathway">
    <text evidence="2">Carbohydrate biosynthesis; dTDP-L-rhamnose biosynthesis.</text>
</comment>
<sequence length="190" mass="20974">MSSVQVRRTRIAGVLVMEPEPVRDERGWFARTFDADLAREHGVRAEDFLQDSVSRSHRGVVRGLHVRTGEGEAKLVRCSRGALYDVVVDLRVGSPTYGEWEGFELSEESLRSVYIPAGCAHGFQALREPSDTSYRIDRRHDPAASLAIAHDDPDIAVAWPLPVALLSANDRAAPRLSEVRHLLGPALGAR</sequence>
<comment type="catalytic activity">
    <reaction evidence="2">
        <text>dTDP-4-dehydro-6-deoxy-alpha-D-glucose = dTDP-4-dehydro-beta-L-rhamnose</text>
        <dbReference type="Rhea" id="RHEA:16969"/>
        <dbReference type="ChEBI" id="CHEBI:57649"/>
        <dbReference type="ChEBI" id="CHEBI:62830"/>
        <dbReference type="EC" id="5.1.3.13"/>
    </reaction>
</comment>
<dbReference type="Proteomes" id="UP001168363">
    <property type="component" value="Unassembled WGS sequence"/>
</dbReference>
<gene>
    <name evidence="3" type="primary">rfbC</name>
    <name evidence="3" type="ORF">QWJ41_08665</name>
</gene>
<name>A0ABT8TPA6_9ACTN</name>
<proteinExistence type="inferred from homology"/>
<comment type="caution">
    <text evidence="3">The sequence shown here is derived from an EMBL/GenBank/DDBJ whole genome shotgun (WGS) entry which is preliminary data.</text>
</comment>
<dbReference type="Gene3D" id="2.60.120.10">
    <property type="entry name" value="Jelly Rolls"/>
    <property type="match status" value="1"/>
</dbReference>
<accession>A0ABT8TPA6</accession>
<comment type="similarity">
    <text evidence="1 2">Belongs to the dTDP-4-dehydrorhamnose 3,5-epimerase family.</text>
</comment>
<reference evidence="3" key="1">
    <citation type="submission" date="2023-06" db="EMBL/GenBank/DDBJ databases">
        <title>Genome sequence of Nocardioides sp. SOB44.</title>
        <authorList>
            <person name="Zhang G."/>
        </authorList>
    </citation>
    <scope>NUCLEOTIDE SEQUENCE</scope>
    <source>
        <strain evidence="3">SOB44</strain>
    </source>
</reference>
<dbReference type="InterPro" id="IPR014710">
    <property type="entry name" value="RmlC-like_jellyroll"/>
</dbReference>
<evidence type="ECO:0000313" key="4">
    <source>
        <dbReference type="Proteomes" id="UP001168363"/>
    </source>
</evidence>
<protein>
    <recommendedName>
        <fullName evidence="2">dTDP-4-dehydrorhamnose 3,5-epimerase</fullName>
        <ecNumber evidence="2">5.1.3.13</ecNumber>
    </recommendedName>
    <alternativeName>
        <fullName evidence="2">Thymidine diphospho-4-keto-rhamnose 3,5-epimerase</fullName>
    </alternativeName>
</protein>
<keyword evidence="2 3" id="KW-0413">Isomerase</keyword>
<evidence type="ECO:0000256" key="2">
    <source>
        <dbReference type="RuleBase" id="RU364069"/>
    </source>
</evidence>
<keyword evidence="4" id="KW-1185">Reference proteome</keyword>
<dbReference type="GO" id="GO:0008830">
    <property type="term" value="F:dTDP-4-dehydrorhamnose 3,5-epimerase activity"/>
    <property type="evidence" value="ECO:0007669"/>
    <property type="project" value="UniProtKB-EC"/>
</dbReference>
<dbReference type="NCBIfam" id="TIGR01221">
    <property type="entry name" value="rmlC"/>
    <property type="match status" value="1"/>
</dbReference>
<dbReference type="InterPro" id="IPR011051">
    <property type="entry name" value="RmlC_Cupin_sf"/>
</dbReference>
<dbReference type="InterPro" id="IPR000888">
    <property type="entry name" value="RmlC-like"/>
</dbReference>
<comment type="function">
    <text evidence="2">Catalyzes the epimerization of the C3' and C5'positions of dTDP-6-deoxy-D-xylo-4-hexulose, forming dTDP-6-deoxy-L-lyxo-4-hexulose.</text>
</comment>
<comment type="subunit">
    <text evidence="2">Homodimer.</text>
</comment>